<protein>
    <submittedName>
        <fullName evidence="3">Chitin synthase chs-2</fullName>
    </submittedName>
</protein>
<feature type="domain" description="Chitin synthase chs-1/2 N-terminal putative transporter" evidence="2">
    <location>
        <begin position="64"/>
        <end position="334"/>
    </location>
</feature>
<reference evidence="3" key="1">
    <citation type="submission" date="2020-08" db="EMBL/GenBank/DDBJ databases">
        <title>Multicomponent nature underlies the extraordinary mechanical properties of spider dragline silk.</title>
        <authorList>
            <person name="Kono N."/>
            <person name="Nakamura H."/>
            <person name="Mori M."/>
            <person name="Yoshida Y."/>
            <person name="Ohtoshi R."/>
            <person name="Malay A.D."/>
            <person name="Moran D.A.P."/>
            <person name="Tomita M."/>
            <person name="Numata K."/>
            <person name="Arakawa K."/>
        </authorList>
    </citation>
    <scope>NUCLEOTIDE SEQUENCE</scope>
</reference>
<feature type="transmembrane region" description="Helical" evidence="1">
    <location>
        <begin position="168"/>
        <end position="189"/>
    </location>
</feature>
<sequence>MAPIPLKTDLHISDEETDDEKTLLNENTYASRRSGQDVKGWDVFVVTPPEEEDETVISKAVDITLKAFKLFIYLFTFCIVLGSAVISKGTLFFMTSHVRRNKTLPVCHKGLGLERDKEYEVFLAEFERVPWIWSLFLVLAVPELFALFRSSRICLFKSYKKPKLASFVAVFIAETTYAVGLSVLVFVILPDLDVIKAAMLTNCVCFVPAVLALLSRHSGESKRPLKIIFDILAIIIQGTGFVVWPLTEIDSMAWLIPVSVTLVSVRWWENYIDMKSPIPFIRKLSTIKEDLRKSRYFAYIFLSIWKIIVIFCAMFGFLHLTMNDASLIFKVFASSLRSHSISVQQIKRLIPLEILPDIPTASPLDEQATIMSSTMTPIYIALIQIMASLLCYVFGKFACKICIQGFSFAFPISLTIPVCISMLIAACGVRTENVCFFEDIIPKYLFWTCPQGNFFQDFISSQYAWVWLMWLLSQTWITVHIWTPKCERLASTEKLFVNPMYCGVLIDQSVSLNRRRDDEGEIKSECYLNPTGTKN</sequence>
<keyword evidence="1" id="KW-1133">Transmembrane helix</keyword>
<organism evidence="3 4">
    <name type="scientific">Trichonephila inaurata madagascariensis</name>
    <dbReference type="NCBI Taxonomy" id="2747483"/>
    <lineage>
        <taxon>Eukaryota</taxon>
        <taxon>Metazoa</taxon>
        <taxon>Ecdysozoa</taxon>
        <taxon>Arthropoda</taxon>
        <taxon>Chelicerata</taxon>
        <taxon>Arachnida</taxon>
        <taxon>Araneae</taxon>
        <taxon>Araneomorphae</taxon>
        <taxon>Entelegynae</taxon>
        <taxon>Araneoidea</taxon>
        <taxon>Nephilidae</taxon>
        <taxon>Trichonephila</taxon>
        <taxon>Trichonephila inaurata</taxon>
    </lineage>
</organism>
<dbReference type="AlphaFoldDB" id="A0A8X6XU79"/>
<proteinExistence type="predicted"/>
<evidence type="ECO:0000313" key="4">
    <source>
        <dbReference type="Proteomes" id="UP000886998"/>
    </source>
</evidence>
<keyword evidence="1" id="KW-0472">Membrane</keyword>
<feature type="transmembrane region" description="Helical" evidence="1">
    <location>
        <begin position="70"/>
        <end position="94"/>
    </location>
</feature>
<evidence type="ECO:0000259" key="2">
    <source>
        <dbReference type="Pfam" id="PF23000"/>
    </source>
</evidence>
<gene>
    <name evidence="3" type="primary">chs-2</name>
    <name evidence="3" type="ORF">TNIN_383622</name>
</gene>
<name>A0A8X6XU79_9ARAC</name>
<dbReference type="InterPro" id="IPR055120">
    <property type="entry name" value="Chs-1/2_IV_N"/>
</dbReference>
<dbReference type="Pfam" id="PF23000">
    <property type="entry name" value="ChitinSynthase_IV_N"/>
    <property type="match status" value="1"/>
</dbReference>
<feature type="transmembrane region" description="Helical" evidence="1">
    <location>
        <begin position="376"/>
        <end position="394"/>
    </location>
</feature>
<feature type="transmembrane region" description="Helical" evidence="1">
    <location>
        <begin position="296"/>
        <end position="320"/>
    </location>
</feature>
<evidence type="ECO:0000256" key="1">
    <source>
        <dbReference type="SAM" id="Phobius"/>
    </source>
</evidence>
<dbReference type="OrthoDB" id="370884at2759"/>
<feature type="transmembrane region" description="Helical" evidence="1">
    <location>
        <begin position="195"/>
        <end position="215"/>
    </location>
</feature>
<keyword evidence="4" id="KW-1185">Reference proteome</keyword>
<dbReference type="Proteomes" id="UP000886998">
    <property type="component" value="Unassembled WGS sequence"/>
</dbReference>
<comment type="caution">
    <text evidence="3">The sequence shown here is derived from an EMBL/GenBank/DDBJ whole genome shotgun (WGS) entry which is preliminary data.</text>
</comment>
<feature type="transmembrane region" description="Helical" evidence="1">
    <location>
        <begin position="131"/>
        <end position="148"/>
    </location>
</feature>
<evidence type="ECO:0000313" key="3">
    <source>
        <dbReference type="EMBL" id="GFY60020.1"/>
    </source>
</evidence>
<feature type="transmembrane region" description="Helical" evidence="1">
    <location>
        <begin position="227"/>
        <end position="246"/>
    </location>
</feature>
<feature type="transmembrane region" description="Helical" evidence="1">
    <location>
        <begin position="406"/>
        <end position="426"/>
    </location>
</feature>
<keyword evidence="1" id="KW-0812">Transmembrane</keyword>
<feature type="transmembrane region" description="Helical" evidence="1">
    <location>
        <begin position="252"/>
        <end position="268"/>
    </location>
</feature>
<accession>A0A8X6XU79</accession>
<dbReference type="EMBL" id="BMAV01012938">
    <property type="protein sequence ID" value="GFY60020.1"/>
    <property type="molecule type" value="Genomic_DNA"/>
</dbReference>